<dbReference type="InterPro" id="IPR004372">
    <property type="entry name" value="Ac/propionate_kinase"/>
</dbReference>
<dbReference type="InterPro" id="IPR000890">
    <property type="entry name" value="Aliphatic_acid_kin_short-chain"/>
</dbReference>
<feature type="active site" description="Proton donor/acceptor" evidence="5">
    <location>
        <position position="155"/>
    </location>
</feature>
<evidence type="ECO:0000313" key="6">
    <source>
        <dbReference type="EMBL" id="KAG2496121.1"/>
    </source>
</evidence>
<sequence>MAAKKLLVVNAGSSSLKFKLFGLEPFAPTMSGMFDRIGDKANCVLKASAPSPDGAAKPRKWEIKMQAANHVEAMTGMLGFFREQYDKAFSSQVMAVGHRIVHGMDISQPVLLNTDVMAKIKAAAVLAPLHNPPGLQGIEAAQRVFQGVPQVAVFDTAFHQTMPPHAYMYALPYDLYEKHKIRRYGFHGTSHKYLAEQAAVMLNKPVGQTNVITCHLGSGSSIAAIKGGHCVDTTMGMTPLEGLMMGTRCGDLDPAVVLHIQNQMGLSTKDTDTLLNKKSGLLGVCGHNDLRAVIEGAQGGKPRDALGLAMFVYRVQKYIGAYTAALGGHVDAVVFSAGIGENSSIIRQLILAPLKGVGLSVDRAANDATVDGKQGEISDSGSKTKILVIPTDEELSIATQTLEVVRGETAMANEPAAAA</sequence>
<keyword evidence="5" id="KW-0460">Magnesium</keyword>
<dbReference type="CDD" id="cd24010">
    <property type="entry name" value="ASKHA_NBD_AcK_PK"/>
    <property type="match status" value="1"/>
</dbReference>
<dbReference type="AlphaFoldDB" id="A0A836C0R4"/>
<feature type="site" description="Transition state stabilizer" evidence="5">
    <location>
        <position position="187"/>
    </location>
</feature>
<dbReference type="PIRSF" id="PIRSF000722">
    <property type="entry name" value="Acetate_prop_kin"/>
    <property type="match status" value="1"/>
</dbReference>
<name>A0A836C0R4_9CHLO</name>
<dbReference type="PROSITE" id="PS01075">
    <property type="entry name" value="ACETATE_KINASE_1"/>
    <property type="match status" value="1"/>
</dbReference>
<dbReference type="HAMAP" id="MF_00020">
    <property type="entry name" value="Acetate_kinase"/>
    <property type="match status" value="1"/>
</dbReference>
<keyword evidence="7" id="KW-1185">Reference proteome</keyword>
<dbReference type="PROSITE" id="PS01076">
    <property type="entry name" value="ACETATE_KINASE_2"/>
    <property type="match status" value="1"/>
</dbReference>
<feature type="binding site" evidence="5">
    <location>
        <position position="393"/>
    </location>
    <ligand>
        <name>Mg(2+)</name>
        <dbReference type="ChEBI" id="CHEBI:18420"/>
    </ligand>
</feature>
<feature type="binding site" evidence="5">
    <location>
        <position position="99"/>
    </location>
    <ligand>
        <name>substrate</name>
    </ligand>
</feature>
<evidence type="ECO:0000256" key="3">
    <source>
        <dbReference type="ARBA" id="ARBA00022777"/>
    </source>
</evidence>
<feature type="binding site" evidence="5">
    <location>
        <begin position="215"/>
        <end position="219"/>
    </location>
    <ligand>
        <name>ATP</name>
        <dbReference type="ChEBI" id="CHEBI:30616"/>
    </ligand>
</feature>
<keyword evidence="2 5" id="KW-0547">Nucleotide-binding</keyword>
<feature type="binding site" evidence="5">
    <location>
        <position position="10"/>
    </location>
    <ligand>
        <name>Mg(2+)</name>
        <dbReference type="ChEBI" id="CHEBI:18420"/>
    </ligand>
</feature>
<feature type="site" description="Transition state stabilizer" evidence="5">
    <location>
        <position position="248"/>
    </location>
</feature>
<dbReference type="InterPro" id="IPR043129">
    <property type="entry name" value="ATPase_NBD"/>
</dbReference>
<dbReference type="OrthoDB" id="67445at2759"/>
<evidence type="ECO:0000256" key="1">
    <source>
        <dbReference type="ARBA" id="ARBA00022679"/>
    </source>
</evidence>
<comment type="cofactor">
    <cofactor evidence="5">
        <name>Mg(2+)</name>
        <dbReference type="ChEBI" id="CHEBI:18420"/>
    </cofactor>
</comment>
<dbReference type="GO" id="GO:0006083">
    <property type="term" value="P:acetate metabolic process"/>
    <property type="evidence" value="ECO:0007669"/>
    <property type="project" value="TreeGrafter"/>
</dbReference>
<feature type="binding site" evidence="5">
    <location>
        <begin position="289"/>
        <end position="291"/>
    </location>
    <ligand>
        <name>ATP</name>
        <dbReference type="ChEBI" id="CHEBI:30616"/>
    </ligand>
</feature>
<dbReference type="EMBL" id="JAEHOE010000020">
    <property type="protein sequence ID" value="KAG2496121.1"/>
    <property type="molecule type" value="Genomic_DNA"/>
</dbReference>
<keyword evidence="4 5" id="KW-0067">ATP-binding</keyword>
<gene>
    <name evidence="6" type="ORF">HYH03_005724</name>
</gene>
<dbReference type="Pfam" id="PF00871">
    <property type="entry name" value="Acetate_kinase"/>
    <property type="match status" value="1"/>
</dbReference>
<dbReference type="SUPFAM" id="SSF53067">
    <property type="entry name" value="Actin-like ATPase domain"/>
    <property type="match status" value="2"/>
</dbReference>
<evidence type="ECO:0000256" key="5">
    <source>
        <dbReference type="HAMAP-Rule" id="MF_03131"/>
    </source>
</evidence>
<dbReference type="PRINTS" id="PR00471">
    <property type="entry name" value="ACETATEKNASE"/>
</dbReference>
<comment type="catalytic activity">
    <reaction evidence="5">
        <text>acetate + ATP = acetyl phosphate + ADP</text>
        <dbReference type="Rhea" id="RHEA:11352"/>
        <dbReference type="ChEBI" id="CHEBI:22191"/>
        <dbReference type="ChEBI" id="CHEBI:30089"/>
        <dbReference type="ChEBI" id="CHEBI:30616"/>
        <dbReference type="ChEBI" id="CHEBI:456216"/>
        <dbReference type="EC" id="2.7.2.1"/>
    </reaction>
</comment>
<feature type="binding site" evidence="5">
    <location>
        <position position="17"/>
    </location>
    <ligand>
        <name>ATP</name>
        <dbReference type="ChEBI" id="CHEBI:30616"/>
    </ligand>
</feature>
<dbReference type="InterPro" id="IPR023865">
    <property type="entry name" value="Aliphatic_acid_kinase_CS"/>
</dbReference>
<dbReference type="GO" id="GO:0000287">
    <property type="term" value="F:magnesium ion binding"/>
    <property type="evidence" value="ECO:0007669"/>
    <property type="project" value="UniProtKB-UniRule"/>
</dbReference>
<proteinExistence type="inferred from homology"/>
<dbReference type="UniPathway" id="UPA00340">
    <property type="reaction ID" value="UER00458"/>
</dbReference>
<comment type="pathway">
    <text evidence="5">Metabolic intermediate biosynthesis; acetyl-CoA biosynthesis; acetyl-CoA from acetate: step 1/2.</text>
</comment>
<evidence type="ECO:0000256" key="4">
    <source>
        <dbReference type="ARBA" id="ARBA00022840"/>
    </source>
</evidence>
<keyword evidence="5" id="KW-0479">Metal-binding</keyword>
<protein>
    <recommendedName>
        <fullName evidence="5">Probable acetate kinase</fullName>
        <ecNumber evidence="5">2.7.2.1</ecNumber>
    </recommendedName>
    <alternativeName>
        <fullName evidence="5">Acetokinase</fullName>
    </alternativeName>
</protein>
<dbReference type="PANTHER" id="PTHR21060:SF15">
    <property type="entry name" value="ACETATE KINASE-RELATED"/>
    <property type="match status" value="1"/>
</dbReference>
<evidence type="ECO:0000313" key="7">
    <source>
        <dbReference type="Proteomes" id="UP000612055"/>
    </source>
</evidence>
<dbReference type="GO" id="GO:0005524">
    <property type="term" value="F:ATP binding"/>
    <property type="evidence" value="ECO:0007669"/>
    <property type="project" value="UniProtKB-KW"/>
</dbReference>
<keyword evidence="3 5" id="KW-0418">Kinase</keyword>
<dbReference type="NCBIfam" id="TIGR00016">
    <property type="entry name" value="ackA"/>
    <property type="match status" value="1"/>
</dbReference>
<dbReference type="Proteomes" id="UP000612055">
    <property type="component" value="Unassembled WGS sequence"/>
</dbReference>
<comment type="caution">
    <text evidence="6">The sequence shown here is derived from an EMBL/GenBank/DDBJ whole genome shotgun (WGS) entry which is preliminary data.</text>
</comment>
<organism evidence="6 7">
    <name type="scientific">Edaphochlamys debaryana</name>
    <dbReference type="NCBI Taxonomy" id="47281"/>
    <lineage>
        <taxon>Eukaryota</taxon>
        <taxon>Viridiplantae</taxon>
        <taxon>Chlorophyta</taxon>
        <taxon>core chlorophytes</taxon>
        <taxon>Chlorophyceae</taxon>
        <taxon>CS clade</taxon>
        <taxon>Chlamydomonadales</taxon>
        <taxon>Chlamydomonadales incertae sedis</taxon>
        <taxon>Edaphochlamys</taxon>
    </lineage>
</organism>
<dbReference type="EC" id="2.7.2.1" evidence="5"/>
<accession>A0A836C0R4</accession>
<dbReference type="GO" id="GO:0008776">
    <property type="term" value="F:acetate kinase activity"/>
    <property type="evidence" value="ECO:0007669"/>
    <property type="project" value="UniProtKB-UniRule"/>
</dbReference>
<evidence type="ECO:0000256" key="2">
    <source>
        <dbReference type="ARBA" id="ARBA00022741"/>
    </source>
</evidence>
<dbReference type="Gene3D" id="3.30.420.40">
    <property type="match status" value="2"/>
</dbReference>
<keyword evidence="1 5" id="KW-0808">Transferase</keyword>
<feature type="binding site" evidence="5">
    <location>
        <begin position="338"/>
        <end position="342"/>
    </location>
    <ligand>
        <name>ATP</name>
        <dbReference type="ChEBI" id="CHEBI:30616"/>
    </ligand>
</feature>
<reference evidence="6" key="1">
    <citation type="journal article" date="2020" name="bioRxiv">
        <title>Comparative genomics of Chlamydomonas.</title>
        <authorList>
            <person name="Craig R.J."/>
            <person name="Hasan A.R."/>
            <person name="Ness R.W."/>
            <person name="Keightley P.D."/>
        </authorList>
    </citation>
    <scope>NUCLEOTIDE SEQUENCE</scope>
    <source>
        <strain evidence="6">CCAP 11/70</strain>
    </source>
</reference>
<comment type="similarity">
    <text evidence="5">Belongs to the acetokinase family.</text>
</comment>
<dbReference type="GO" id="GO:0006085">
    <property type="term" value="P:acetyl-CoA biosynthetic process"/>
    <property type="evidence" value="ECO:0007669"/>
    <property type="project" value="UniProtKB-UniRule"/>
</dbReference>
<dbReference type="PANTHER" id="PTHR21060">
    <property type="entry name" value="ACETATE KINASE"/>
    <property type="match status" value="1"/>
</dbReference>